<keyword evidence="2 3" id="KW-0067">ATP-binding</keyword>
<evidence type="ECO:0000256" key="3">
    <source>
        <dbReference type="PROSITE-ProRule" id="PRU00781"/>
    </source>
</evidence>
<dbReference type="OrthoDB" id="158357at2759"/>
<keyword evidence="3" id="KW-0418">Kinase</keyword>
<reference evidence="6 7" key="1">
    <citation type="journal article" date="2012" name="Appl. Environ. Microbiol.">
        <title>Short-read sequencing for genomic analysis of the brown rot fungus Fibroporia radiculosa.</title>
        <authorList>
            <person name="Tang J.D."/>
            <person name="Perkins A.D."/>
            <person name="Sonstegard T.S."/>
            <person name="Schroeder S.G."/>
            <person name="Burgess S.C."/>
            <person name="Diehl S.V."/>
        </authorList>
    </citation>
    <scope>NUCLEOTIDE SEQUENCE [LARGE SCALE GENOMIC DNA]</scope>
    <source>
        <strain evidence="6 7">TFFH 294</strain>
    </source>
</reference>
<dbReference type="PANTHER" id="PTHR45748">
    <property type="entry name" value="1-PHOSPHATIDYLINOSITOL 3-PHOSPHATE 5-KINASE-RELATED"/>
    <property type="match status" value="1"/>
</dbReference>
<evidence type="ECO:0000259" key="5">
    <source>
        <dbReference type="PROSITE" id="PS51455"/>
    </source>
</evidence>
<feature type="region of interest" description="Disordered" evidence="4">
    <location>
        <begin position="339"/>
        <end position="361"/>
    </location>
</feature>
<accession>J4GMZ7</accession>
<dbReference type="GeneID" id="24095461"/>
<feature type="region of interest" description="Disordered" evidence="4">
    <location>
        <begin position="1174"/>
        <end position="1212"/>
    </location>
</feature>
<feature type="region of interest" description="Disordered" evidence="4">
    <location>
        <begin position="998"/>
        <end position="1021"/>
    </location>
</feature>
<dbReference type="Proteomes" id="UP000006352">
    <property type="component" value="Unassembled WGS sequence"/>
</dbReference>
<feature type="domain" description="PIPK" evidence="5">
    <location>
        <begin position="1226"/>
        <end position="1568"/>
    </location>
</feature>
<dbReference type="EMBL" id="HE796989">
    <property type="protein sequence ID" value="CCM00550.1"/>
    <property type="molecule type" value="Genomic_DNA"/>
</dbReference>
<dbReference type="GO" id="GO:0046854">
    <property type="term" value="P:phosphatidylinositol phosphate biosynthetic process"/>
    <property type="evidence" value="ECO:0007669"/>
    <property type="project" value="TreeGrafter"/>
</dbReference>
<dbReference type="InterPro" id="IPR044769">
    <property type="entry name" value="PIKfyve_PIPKc"/>
</dbReference>
<dbReference type="GO" id="GO:0000285">
    <property type="term" value="F:1-phosphatidylinositol-3-phosphate 5-kinase activity"/>
    <property type="evidence" value="ECO:0007669"/>
    <property type="project" value="InterPro"/>
</dbReference>
<feature type="region of interest" description="Disordered" evidence="4">
    <location>
        <begin position="828"/>
        <end position="848"/>
    </location>
</feature>
<evidence type="ECO:0000313" key="7">
    <source>
        <dbReference type="Proteomes" id="UP000006352"/>
    </source>
</evidence>
<dbReference type="RefSeq" id="XP_012179833.1">
    <property type="nucleotide sequence ID" value="XM_012324443.1"/>
</dbReference>
<name>J4GMZ7_9APHY</name>
<feature type="region of interest" description="Disordered" evidence="4">
    <location>
        <begin position="1086"/>
        <end position="1112"/>
    </location>
</feature>
<dbReference type="InterPro" id="IPR027483">
    <property type="entry name" value="PInositol-4-P-4/5-kinase_C_sf"/>
</dbReference>
<proteinExistence type="predicted"/>
<dbReference type="InParanoid" id="J4GMZ7"/>
<dbReference type="PANTHER" id="PTHR45748:SF7">
    <property type="entry name" value="1-PHOSPHATIDYLINOSITOL 3-PHOSPHATE 5-KINASE-RELATED"/>
    <property type="match status" value="1"/>
</dbReference>
<dbReference type="SMART" id="SM00330">
    <property type="entry name" value="PIPKc"/>
    <property type="match status" value="1"/>
</dbReference>
<dbReference type="InterPro" id="IPR002498">
    <property type="entry name" value="PInositol-4-P-4/5-kinase_core"/>
</dbReference>
<evidence type="ECO:0000313" key="6">
    <source>
        <dbReference type="EMBL" id="CCM00550.1"/>
    </source>
</evidence>
<evidence type="ECO:0000256" key="2">
    <source>
        <dbReference type="ARBA" id="ARBA00022840"/>
    </source>
</evidence>
<feature type="region of interest" description="Disordered" evidence="4">
    <location>
        <begin position="124"/>
        <end position="180"/>
    </location>
</feature>
<keyword evidence="7" id="KW-1185">Reference proteome</keyword>
<dbReference type="Pfam" id="PF01504">
    <property type="entry name" value="PIP5K"/>
    <property type="match status" value="1"/>
</dbReference>
<evidence type="ECO:0000256" key="4">
    <source>
        <dbReference type="SAM" id="MobiDB-lite"/>
    </source>
</evidence>
<dbReference type="PROSITE" id="PS51455">
    <property type="entry name" value="PIPK"/>
    <property type="match status" value="1"/>
</dbReference>
<feature type="compositionally biased region" description="Pro residues" evidence="4">
    <location>
        <begin position="1005"/>
        <end position="1018"/>
    </location>
</feature>
<keyword evidence="1 3" id="KW-0547">Nucleotide-binding</keyword>
<protein>
    <recommendedName>
        <fullName evidence="5">PIPK domain-containing protein</fullName>
    </recommendedName>
</protein>
<dbReference type="Gene3D" id="3.30.810.10">
    <property type="entry name" value="2-Layer Sandwich"/>
    <property type="match status" value="1"/>
</dbReference>
<dbReference type="GO" id="GO:0000329">
    <property type="term" value="C:fungal-type vacuole membrane"/>
    <property type="evidence" value="ECO:0007669"/>
    <property type="project" value="TreeGrafter"/>
</dbReference>
<dbReference type="GO" id="GO:0005524">
    <property type="term" value="F:ATP binding"/>
    <property type="evidence" value="ECO:0007669"/>
    <property type="project" value="UniProtKB-UniRule"/>
</dbReference>
<feature type="compositionally biased region" description="Basic and acidic residues" evidence="4">
    <location>
        <begin position="349"/>
        <end position="359"/>
    </location>
</feature>
<organism evidence="6 7">
    <name type="scientific">Fibroporia radiculosa</name>
    <dbReference type="NCBI Taxonomy" id="599839"/>
    <lineage>
        <taxon>Eukaryota</taxon>
        <taxon>Fungi</taxon>
        <taxon>Dikarya</taxon>
        <taxon>Basidiomycota</taxon>
        <taxon>Agaricomycotina</taxon>
        <taxon>Agaricomycetes</taxon>
        <taxon>Polyporales</taxon>
        <taxon>Fibroporiaceae</taxon>
        <taxon>Fibroporia</taxon>
    </lineage>
</organism>
<dbReference type="Gene3D" id="3.30.800.10">
    <property type="entry name" value="Phosphatidylinositol Phosphate Kinase II Beta"/>
    <property type="match status" value="1"/>
</dbReference>
<sequence length="1624" mass="179071">MSFGGVQVQTRATECNSFFYLHYHSGRSALVAYRANNDLACILVEPMSHHGDKPLPALPYRGTLTVESRSHLRRLVLCILEEEGITSQRETFADVLKRALQELGECISTGGWLTGFRRARTIRRRNPNENSVRQSPERAMNQDEEKTKNKQGRRTEYIADTELDTKSKYSESQDSSHSLQHTLPTALAQLRELVQSNSAQLIPKPSAKHLLLIADGYNSTGALVSEEVDYGTAGINCAFIPRVFDIPSDTDVDGRGGSVGTVLCGLNEWDVRLFDNFGKDSVQIVGGTFRIKGAASALQHAALCRVLRVSLYAYLSLLLEQQLLLNSHVQLHFPRPSLSTAATMPEHPPPPEDSRRPQRDGSMAGGIWSYFSKKTESLLHRAVNAGPSLRRGSLDLPLTRTLQPPAPSCSIDGTREWPRRFSFRSPVSTRRVDDHSEGVSKDRPFLAALRRIEEWRDLLSTTPEVMLPLPSVLVGLVEKENQDPGRRLAGDEKAELMSVLGWEGKKNLGRAMTGLPGFVRHQGISVLFSTHIPLPLIASSPSAQFGPGSSIFALPSCGNRKKWVTYRYYRRGHGEVDEALGEIISSLCSTGEEPCDKLGCHFKRADHDLRWMHGGIRIVATITSPSSLEDGSVDRDMITMWEACSVCGRSSCKEPMLDGTFLISFGKYLELLIYSPAICILSPTLCEHTTPPPRPWTAEDSPLPRTRFNIHRKFAYKSRIVTFSLSVVEDVFELYLPRLKIMRRKVSNSENGKHDVSDPAMVIHAGRQNEDEDGRRILRREIMSWWQGLSEHMDKVEEWLVADTHDHPTKALPRLPSDDDAYDDFAEAELTTPRPSTKRLPSSSSISSASISASGTVHADRGCSPDSVISTIGTFSSHETRSIDLLAGLRHTFQREEQALYVELSRTPTTSLNNIRCSFYTAARGASRRLSAWEAKHSSQLPPRSSANCLPNISEPEWWRSGCHAVPGSNVIVREDDWGSIIAFTLSSVDYHRELGNMSTAKPRQPTPPAPPSTPPALRPSFFSAGSSFRKLLPGATSQPDPDLDGIVWQEPETFSAVISRKEHPRDPSSLTALREVLRHRASIDLQGAPGGSRFNMTSSSTKPHPVPPSARAKPAVELSMQAADACMCGAPESVDKILHELEAHSNSTKSSGASSPSSSGFVETYIRRGKTASVISTDSEATMGADTSSVSGESRDVEPPPLPAKEPSTSNASLANIHSLDAAEMPTDPPSINGYSIAGSLASAMRYLLKPGGAQPAASGNSHHGLLSADFTAINDRPHIKYDWTVGKRLKFSCTVYFAKQFDALRRRCGIEDVFLKSLTRSENWVADGGKSRSNFWKTADDQFIIKTLVNAWNVADLQVLLELAPSYFRHMDATSTKPSALAKLVGFYTVEIRNLENGTTQAKADLLVMENLFYGQKISKTFDLKGIQGRKVKAPDSSSKTFFDGEWIEGQHRALTLVRPYSKVVLQEAIKGDCDFLARSNIMDYSLLLGINDETKQIVCGLVDTIGGYTGSASGFSSLRLVLGSYTFAKTLEYKAKQGLNSGKEVTVVPPHEYQERFVAAMDEYFLACPDKWSRPLDDSKIPHDIEQLPKEFGFDESLGLTNPFSIPKQDDDSSPLLSALL</sequence>
<feature type="compositionally biased region" description="Basic and acidic residues" evidence="4">
    <location>
        <begin position="140"/>
        <end position="171"/>
    </location>
</feature>
<dbReference type="HOGENOM" id="CLU_000803_1_0_1"/>
<gene>
    <name evidence="6" type="ORF">FIBRA_02584</name>
</gene>
<dbReference type="STRING" id="599839.J4GMZ7"/>
<evidence type="ECO:0000256" key="1">
    <source>
        <dbReference type="ARBA" id="ARBA00022741"/>
    </source>
</evidence>
<dbReference type="CDD" id="cd17300">
    <property type="entry name" value="PIPKc_PIKfyve"/>
    <property type="match status" value="1"/>
</dbReference>
<keyword evidence="3" id="KW-0808">Transferase</keyword>
<dbReference type="SUPFAM" id="SSF56104">
    <property type="entry name" value="SAICAR synthase-like"/>
    <property type="match status" value="1"/>
</dbReference>
<feature type="compositionally biased region" description="Polar residues" evidence="4">
    <location>
        <begin position="1174"/>
        <end position="1193"/>
    </location>
</feature>
<dbReference type="GO" id="GO:0010008">
    <property type="term" value="C:endosome membrane"/>
    <property type="evidence" value="ECO:0007669"/>
    <property type="project" value="TreeGrafter"/>
</dbReference>
<dbReference type="InterPro" id="IPR027484">
    <property type="entry name" value="PInositol-4-P-5-kinase_N"/>
</dbReference>